<dbReference type="EMBL" id="JBANRG010000005">
    <property type="protein sequence ID" value="KAK7466050.1"/>
    <property type="molecule type" value="Genomic_DNA"/>
</dbReference>
<protein>
    <submittedName>
        <fullName evidence="3">Uncharacterized protein</fullName>
    </submittedName>
</protein>
<keyword evidence="2" id="KW-0472">Membrane</keyword>
<name>A0ABR1JX33_9AGAR</name>
<organism evidence="3 4">
    <name type="scientific">Marasmiellus scandens</name>
    <dbReference type="NCBI Taxonomy" id="2682957"/>
    <lineage>
        <taxon>Eukaryota</taxon>
        <taxon>Fungi</taxon>
        <taxon>Dikarya</taxon>
        <taxon>Basidiomycota</taxon>
        <taxon>Agaricomycotina</taxon>
        <taxon>Agaricomycetes</taxon>
        <taxon>Agaricomycetidae</taxon>
        <taxon>Agaricales</taxon>
        <taxon>Marasmiineae</taxon>
        <taxon>Omphalotaceae</taxon>
        <taxon>Marasmiellus</taxon>
    </lineage>
</organism>
<evidence type="ECO:0000313" key="3">
    <source>
        <dbReference type="EMBL" id="KAK7466050.1"/>
    </source>
</evidence>
<feature type="region of interest" description="Disordered" evidence="1">
    <location>
        <begin position="473"/>
        <end position="503"/>
    </location>
</feature>
<keyword evidence="4" id="KW-1185">Reference proteome</keyword>
<feature type="compositionally biased region" description="Basic residues" evidence="1">
    <location>
        <begin position="14"/>
        <end position="25"/>
    </location>
</feature>
<feature type="region of interest" description="Disordered" evidence="1">
    <location>
        <begin position="525"/>
        <end position="553"/>
    </location>
</feature>
<dbReference type="Proteomes" id="UP001498398">
    <property type="component" value="Unassembled WGS sequence"/>
</dbReference>
<feature type="compositionally biased region" description="Low complexity" evidence="1">
    <location>
        <begin position="374"/>
        <end position="391"/>
    </location>
</feature>
<keyword evidence="2" id="KW-0812">Transmembrane</keyword>
<evidence type="ECO:0000256" key="2">
    <source>
        <dbReference type="SAM" id="Phobius"/>
    </source>
</evidence>
<sequence length="748" mass="79674">MDHRLNKRENSYPLRRRAPRSRPLQRRNYDFVLVTSYGQSSTQSENATSADASQSSQGLVLGVGPQAPLGVSQVQSSSVSNWASSSFTSTTLPATSSSTIPVSTPASQAQTLVAAENSTNTSASSSFFATSNSTTSSLNQDHFQTSLSLASTASPSGSSISFSQIPFPTRTIPLILSTPSNPLGLFSSPAPTPSSSQSQSQNGNIIHSPPIYFAIALAALLIFSVLVATGAYIFRCCRRINNRKKRVSLEEMIIEAAERDREMGMSFPPDVYDDVDPELGTSSGVGQDQSQSQSQGEHLQIQFPTDPEFGTPRESVVKPRFLSLGTQGQGLDVPWGPPPIHPAQPQDVNAPIPAVLDEEESRREDGESTNPAVPRTRALPQAPPQATLPTRGTLSRASSFSSGPNFAPSLAQCPSDPFRDPSTYSHAYSCSYSSDSLPLPSQASFKSKSSAGMGWAFGFGSALSLASASSLSAPRATSRNPDIPSNIPTRAAEPSLEDSASKSGWTTSLKAGFVNAFHSAFRSVAPGPGSSDGLTRAPTRKASRRIAKRSGSTKTTWTIPESICENDYSGYEKGEWQGEGGGKEKEWIEYWGGELVGIAPGPSHSRSSSPAPRVIDSDTGIDEEELGKGLGLDLDLCSRSFPLETDADVDISVEAGSLSTFELAAPLIINKKNPSNSVPPGSQSSLSRYGTVKSVYSTYSTRSGISRDRASVSRANSIMTILDQKEEMASQALKDRWTRNRKNGDVDL</sequence>
<feature type="transmembrane region" description="Helical" evidence="2">
    <location>
        <begin position="211"/>
        <end position="234"/>
    </location>
</feature>
<feature type="region of interest" description="Disordered" evidence="1">
    <location>
        <begin position="357"/>
        <end position="404"/>
    </location>
</feature>
<feature type="compositionally biased region" description="Basic and acidic residues" evidence="1">
    <location>
        <begin position="1"/>
        <end position="10"/>
    </location>
</feature>
<feature type="compositionally biased region" description="Polar residues" evidence="1">
    <location>
        <begin position="392"/>
        <end position="404"/>
    </location>
</feature>
<feature type="region of interest" description="Disordered" evidence="1">
    <location>
        <begin position="1"/>
        <end position="27"/>
    </location>
</feature>
<comment type="caution">
    <text evidence="3">The sequence shown here is derived from an EMBL/GenBank/DDBJ whole genome shotgun (WGS) entry which is preliminary data.</text>
</comment>
<evidence type="ECO:0000313" key="4">
    <source>
        <dbReference type="Proteomes" id="UP001498398"/>
    </source>
</evidence>
<feature type="compositionally biased region" description="Basic residues" evidence="1">
    <location>
        <begin position="538"/>
        <end position="548"/>
    </location>
</feature>
<feature type="compositionally biased region" description="Low complexity" evidence="1">
    <location>
        <begin position="280"/>
        <end position="296"/>
    </location>
</feature>
<accession>A0ABR1JX33</accession>
<proteinExistence type="predicted"/>
<keyword evidence="2" id="KW-1133">Transmembrane helix</keyword>
<feature type="region of interest" description="Disordered" evidence="1">
    <location>
        <begin position="273"/>
        <end position="299"/>
    </location>
</feature>
<gene>
    <name evidence="3" type="ORF">VKT23_004774</name>
</gene>
<evidence type="ECO:0000256" key="1">
    <source>
        <dbReference type="SAM" id="MobiDB-lite"/>
    </source>
</evidence>
<reference evidence="3 4" key="1">
    <citation type="submission" date="2024-01" db="EMBL/GenBank/DDBJ databases">
        <title>A draft genome for the cacao thread blight pathogen Marasmiellus scandens.</title>
        <authorList>
            <person name="Baruah I.K."/>
            <person name="Leung J."/>
            <person name="Bukari Y."/>
            <person name="Amoako-Attah I."/>
            <person name="Meinhardt L.W."/>
            <person name="Bailey B.A."/>
            <person name="Cohen S.P."/>
        </authorList>
    </citation>
    <scope>NUCLEOTIDE SEQUENCE [LARGE SCALE GENOMIC DNA]</scope>
    <source>
        <strain evidence="3 4">GH-19</strain>
    </source>
</reference>